<accession>A0A0R3K0I7</accession>
<dbReference type="OrthoDB" id="14949at2"/>
<sequence>MNRIGKRIEEARNKSSISVKELAKKLGVSPGYIMDIETGKRIISEDMIKRIEKLLNVNLDEDIFEEITEPIENIKAVENLPINREIEEAFSHILKKIPVCDVYLKEIYDYKFLPVIDKKVEGYNQDKIVFIKAADDSMRGFRILKGDTIMLYKTSEIENNSIMLLEFNGKRYIRQIKRLDSNKVLIISNGNDLKTETFDAKSFTVIGKCIKVEVEL</sequence>
<dbReference type="Gene3D" id="1.10.260.40">
    <property type="entry name" value="lambda repressor-like DNA-binding domains"/>
    <property type="match status" value="1"/>
</dbReference>
<comment type="caution">
    <text evidence="5">The sequence shown here is derived from an EMBL/GenBank/DDBJ whole genome shotgun (WGS) entry which is preliminary data.</text>
</comment>
<dbReference type="PANTHER" id="PTHR40661:SF3">
    <property type="entry name" value="FELS-1 PROPHAGE TRANSCRIPTIONAL REGULATOR"/>
    <property type="match status" value="1"/>
</dbReference>
<dbReference type="InterPro" id="IPR036286">
    <property type="entry name" value="LexA/Signal_pep-like_sf"/>
</dbReference>
<gene>
    <name evidence="5" type="ORF">ABG79_01500</name>
</gene>
<dbReference type="SUPFAM" id="SSF51306">
    <property type="entry name" value="LexA/Signal peptidase"/>
    <property type="match status" value="1"/>
</dbReference>
<dbReference type="InterPro" id="IPR001387">
    <property type="entry name" value="Cro/C1-type_HTH"/>
</dbReference>
<keyword evidence="6" id="KW-1185">Reference proteome</keyword>
<dbReference type="STRING" id="908809.ABG79_01500"/>
<proteinExistence type="predicted"/>
<name>A0A0R3K0I7_CALMK</name>
<dbReference type="PROSITE" id="PS50943">
    <property type="entry name" value="HTH_CROC1"/>
    <property type="match status" value="1"/>
</dbReference>
<dbReference type="SUPFAM" id="SSF47413">
    <property type="entry name" value="lambda repressor-like DNA-binding domains"/>
    <property type="match status" value="1"/>
</dbReference>
<dbReference type="EMBL" id="LKHP01000007">
    <property type="protein sequence ID" value="KRQ86748.1"/>
    <property type="molecule type" value="Genomic_DNA"/>
</dbReference>
<dbReference type="Proteomes" id="UP000052015">
    <property type="component" value="Unassembled WGS sequence"/>
</dbReference>
<dbReference type="RefSeq" id="WP_057978700.1">
    <property type="nucleotide sequence ID" value="NZ_LKHP01000007.1"/>
</dbReference>
<dbReference type="AlphaFoldDB" id="A0A0R3K0I7"/>
<keyword evidence="1" id="KW-0805">Transcription regulation</keyword>
<keyword evidence="2" id="KW-0238">DNA-binding</keyword>
<dbReference type="PANTHER" id="PTHR40661">
    <property type="match status" value="1"/>
</dbReference>
<dbReference type="Pfam" id="PF00717">
    <property type="entry name" value="Peptidase_S24"/>
    <property type="match status" value="1"/>
</dbReference>
<dbReference type="SMART" id="SM00530">
    <property type="entry name" value="HTH_XRE"/>
    <property type="match status" value="1"/>
</dbReference>
<dbReference type="InterPro" id="IPR010982">
    <property type="entry name" value="Lambda_DNA-bd_dom_sf"/>
</dbReference>
<evidence type="ECO:0000256" key="3">
    <source>
        <dbReference type="ARBA" id="ARBA00023163"/>
    </source>
</evidence>
<reference evidence="5 6" key="1">
    <citation type="submission" date="2015-09" db="EMBL/GenBank/DDBJ databases">
        <title>Draft genome sequence of a Caloramator mitchellensis, a moderate thermophile from the Great Artesian Basin of Australia.</title>
        <authorList>
            <person name="Patel B.K."/>
        </authorList>
    </citation>
    <scope>NUCLEOTIDE SEQUENCE [LARGE SCALE GENOMIC DNA]</scope>
    <source>
        <strain evidence="5 6">VF08</strain>
    </source>
</reference>
<dbReference type="Pfam" id="PF01381">
    <property type="entry name" value="HTH_3"/>
    <property type="match status" value="1"/>
</dbReference>
<dbReference type="CDD" id="cd00093">
    <property type="entry name" value="HTH_XRE"/>
    <property type="match status" value="1"/>
</dbReference>
<evidence type="ECO:0000259" key="4">
    <source>
        <dbReference type="PROSITE" id="PS50943"/>
    </source>
</evidence>
<organism evidence="5 6">
    <name type="scientific">Caloramator mitchellensis</name>
    <dbReference type="NCBI Taxonomy" id="908809"/>
    <lineage>
        <taxon>Bacteria</taxon>
        <taxon>Bacillati</taxon>
        <taxon>Bacillota</taxon>
        <taxon>Clostridia</taxon>
        <taxon>Eubacteriales</taxon>
        <taxon>Clostridiaceae</taxon>
        <taxon>Caloramator</taxon>
    </lineage>
</organism>
<evidence type="ECO:0000256" key="1">
    <source>
        <dbReference type="ARBA" id="ARBA00023015"/>
    </source>
</evidence>
<protein>
    <submittedName>
        <fullName evidence="5">Anaerobic benzoate catabolism transcriptional regulator</fullName>
    </submittedName>
</protein>
<dbReference type="GO" id="GO:0003677">
    <property type="term" value="F:DNA binding"/>
    <property type="evidence" value="ECO:0007669"/>
    <property type="project" value="UniProtKB-KW"/>
</dbReference>
<dbReference type="InterPro" id="IPR015927">
    <property type="entry name" value="Peptidase_S24_S26A/B/C"/>
</dbReference>
<feature type="domain" description="HTH cro/C1-type" evidence="4">
    <location>
        <begin position="8"/>
        <end position="63"/>
    </location>
</feature>
<dbReference type="Gene3D" id="2.10.109.10">
    <property type="entry name" value="Umud Fragment, subunit A"/>
    <property type="match status" value="1"/>
</dbReference>
<keyword evidence="3" id="KW-0804">Transcription</keyword>
<evidence type="ECO:0000313" key="5">
    <source>
        <dbReference type="EMBL" id="KRQ86748.1"/>
    </source>
</evidence>
<evidence type="ECO:0000256" key="2">
    <source>
        <dbReference type="ARBA" id="ARBA00023125"/>
    </source>
</evidence>
<evidence type="ECO:0000313" key="6">
    <source>
        <dbReference type="Proteomes" id="UP000052015"/>
    </source>
</evidence>